<keyword evidence="3" id="KW-1185">Reference proteome</keyword>
<evidence type="ECO:0000313" key="2">
    <source>
        <dbReference type="EMBL" id="KAL2290277.1"/>
    </source>
</evidence>
<reference evidence="2 3" key="1">
    <citation type="submission" date="2024-03" db="EMBL/GenBank/DDBJ databases">
        <title>A high-quality draft genome sequence of Diaporthe vaccinii, a causative agent of upright dieback and viscid rot disease in cranberry plants.</title>
        <authorList>
            <person name="Sarrasin M."/>
            <person name="Lang B.F."/>
            <person name="Burger G."/>
        </authorList>
    </citation>
    <scope>NUCLEOTIDE SEQUENCE [LARGE SCALE GENOMIC DNA]</scope>
    <source>
        <strain evidence="2 3">IS7</strain>
    </source>
</reference>
<accession>A0ABR4F6G0</accession>
<dbReference type="Proteomes" id="UP001600888">
    <property type="component" value="Unassembled WGS sequence"/>
</dbReference>
<evidence type="ECO:0000256" key="1">
    <source>
        <dbReference type="SAM" id="MobiDB-lite"/>
    </source>
</evidence>
<dbReference type="EMBL" id="JBAWTH010000010">
    <property type="protein sequence ID" value="KAL2290277.1"/>
    <property type="molecule type" value="Genomic_DNA"/>
</dbReference>
<gene>
    <name evidence="2" type="ORF">FJTKL_00728</name>
</gene>
<organism evidence="2 3">
    <name type="scientific">Diaporthe vaccinii</name>
    <dbReference type="NCBI Taxonomy" id="105482"/>
    <lineage>
        <taxon>Eukaryota</taxon>
        <taxon>Fungi</taxon>
        <taxon>Dikarya</taxon>
        <taxon>Ascomycota</taxon>
        <taxon>Pezizomycotina</taxon>
        <taxon>Sordariomycetes</taxon>
        <taxon>Sordariomycetidae</taxon>
        <taxon>Diaporthales</taxon>
        <taxon>Diaporthaceae</taxon>
        <taxon>Diaporthe</taxon>
        <taxon>Diaporthe eres species complex</taxon>
    </lineage>
</organism>
<feature type="compositionally biased region" description="Acidic residues" evidence="1">
    <location>
        <begin position="31"/>
        <end position="52"/>
    </location>
</feature>
<protein>
    <submittedName>
        <fullName evidence="2">Uncharacterized protein</fullName>
    </submittedName>
</protein>
<feature type="compositionally biased region" description="Polar residues" evidence="1">
    <location>
        <begin position="1"/>
        <end position="23"/>
    </location>
</feature>
<feature type="region of interest" description="Disordered" evidence="1">
    <location>
        <begin position="175"/>
        <end position="211"/>
    </location>
</feature>
<name>A0ABR4F6G0_9PEZI</name>
<evidence type="ECO:0000313" key="3">
    <source>
        <dbReference type="Proteomes" id="UP001600888"/>
    </source>
</evidence>
<sequence length="211" mass="24766">MSTFPQGAGAPSNTHWEDTTSAENEIKEQDEIYDASDEEKGDLDDDLVDDDLGGTPVKVETLEQVPAQVDQYGDPPESPEEFQVEFVKEHGITGFMLKVASRLRTLREPHERVHVRHRFWSLVRELRFDKTARPPYSQRAADNIRHLLEERGLGETLLLDFELLLNVFEDRAQKHREELEERKQEHEEEQRKKQEWDVVKEEDAEDEWEMV</sequence>
<comment type="caution">
    <text evidence="2">The sequence shown here is derived from an EMBL/GenBank/DDBJ whole genome shotgun (WGS) entry which is preliminary data.</text>
</comment>
<proteinExistence type="predicted"/>
<feature type="compositionally biased region" description="Basic and acidic residues" evidence="1">
    <location>
        <begin position="175"/>
        <end position="201"/>
    </location>
</feature>
<feature type="compositionally biased region" description="Acidic residues" evidence="1">
    <location>
        <begin position="202"/>
        <end position="211"/>
    </location>
</feature>
<feature type="region of interest" description="Disordered" evidence="1">
    <location>
        <begin position="1"/>
        <end position="55"/>
    </location>
</feature>